<sequence length="150" mass="17054">MTYTWLCLYGIYRRKNWGGHCYYLHQDMWFLLKIGEITGVFANAGFRDLAMAKILTGGIFMGDSLGLKQGMRDKSGGLSEQIQGIARGATHIFIWLPVKYLSGRTSVSRENYGWSFEWWMPVPGGDTPKISRHEKKVTANRSLEKHACSV</sequence>
<keyword evidence="2" id="KW-1185">Reference proteome</keyword>
<protein>
    <submittedName>
        <fullName evidence="1">Uncharacterized protein</fullName>
    </submittedName>
</protein>
<dbReference type="Proteomes" id="UP000886501">
    <property type="component" value="Unassembled WGS sequence"/>
</dbReference>
<reference evidence="1" key="2">
    <citation type="journal article" date="2020" name="Nat. Commun.">
        <title>Large-scale genome sequencing of mycorrhizal fungi provides insights into the early evolution of symbiotic traits.</title>
        <authorList>
            <person name="Miyauchi S."/>
            <person name="Kiss E."/>
            <person name="Kuo A."/>
            <person name="Drula E."/>
            <person name="Kohler A."/>
            <person name="Sanchez-Garcia M."/>
            <person name="Morin E."/>
            <person name="Andreopoulos B."/>
            <person name="Barry K.W."/>
            <person name="Bonito G."/>
            <person name="Buee M."/>
            <person name="Carver A."/>
            <person name="Chen C."/>
            <person name="Cichocki N."/>
            <person name="Clum A."/>
            <person name="Culley D."/>
            <person name="Crous P.W."/>
            <person name="Fauchery L."/>
            <person name="Girlanda M."/>
            <person name="Hayes R.D."/>
            <person name="Keri Z."/>
            <person name="LaButti K."/>
            <person name="Lipzen A."/>
            <person name="Lombard V."/>
            <person name="Magnuson J."/>
            <person name="Maillard F."/>
            <person name="Murat C."/>
            <person name="Nolan M."/>
            <person name="Ohm R.A."/>
            <person name="Pangilinan J."/>
            <person name="Pereira M.F."/>
            <person name="Perotto S."/>
            <person name="Peter M."/>
            <person name="Pfister S."/>
            <person name="Riley R."/>
            <person name="Sitrit Y."/>
            <person name="Stielow J.B."/>
            <person name="Szollosi G."/>
            <person name="Zifcakova L."/>
            <person name="Stursova M."/>
            <person name="Spatafora J.W."/>
            <person name="Tedersoo L."/>
            <person name="Vaario L.M."/>
            <person name="Yamada A."/>
            <person name="Yan M."/>
            <person name="Wang P."/>
            <person name="Xu J."/>
            <person name="Bruns T."/>
            <person name="Baldrian P."/>
            <person name="Vilgalys R."/>
            <person name="Dunand C."/>
            <person name="Henrissat B."/>
            <person name="Grigoriev I.V."/>
            <person name="Hibbett D."/>
            <person name="Nagy L.G."/>
            <person name="Martin F.M."/>
        </authorList>
    </citation>
    <scope>NUCLEOTIDE SEQUENCE</scope>
    <source>
        <strain evidence="1">P2</strain>
    </source>
</reference>
<organism evidence="1 2">
    <name type="scientific">Thelephora ganbajun</name>
    <name type="common">Ganba fungus</name>
    <dbReference type="NCBI Taxonomy" id="370292"/>
    <lineage>
        <taxon>Eukaryota</taxon>
        <taxon>Fungi</taxon>
        <taxon>Dikarya</taxon>
        <taxon>Basidiomycota</taxon>
        <taxon>Agaricomycotina</taxon>
        <taxon>Agaricomycetes</taxon>
        <taxon>Thelephorales</taxon>
        <taxon>Thelephoraceae</taxon>
        <taxon>Thelephora</taxon>
    </lineage>
</organism>
<gene>
    <name evidence="1" type="ORF">BDM02DRAFT_3132055</name>
</gene>
<proteinExistence type="predicted"/>
<evidence type="ECO:0000313" key="1">
    <source>
        <dbReference type="EMBL" id="KAF9643966.1"/>
    </source>
</evidence>
<reference evidence="1" key="1">
    <citation type="submission" date="2019-10" db="EMBL/GenBank/DDBJ databases">
        <authorList>
            <consortium name="DOE Joint Genome Institute"/>
            <person name="Kuo A."/>
            <person name="Miyauchi S."/>
            <person name="Kiss E."/>
            <person name="Drula E."/>
            <person name="Kohler A."/>
            <person name="Sanchez-Garcia M."/>
            <person name="Andreopoulos B."/>
            <person name="Barry K.W."/>
            <person name="Bonito G."/>
            <person name="Buee M."/>
            <person name="Carver A."/>
            <person name="Chen C."/>
            <person name="Cichocki N."/>
            <person name="Clum A."/>
            <person name="Culley D."/>
            <person name="Crous P.W."/>
            <person name="Fauchery L."/>
            <person name="Girlanda M."/>
            <person name="Hayes R."/>
            <person name="Keri Z."/>
            <person name="Labutti K."/>
            <person name="Lipzen A."/>
            <person name="Lombard V."/>
            <person name="Magnuson J."/>
            <person name="Maillard F."/>
            <person name="Morin E."/>
            <person name="Murat C."/>
            <person name="Nolan M."/>
            <person name="Ohm R."/>
            <person name="Pangilinan J."/>
            <person name="Pereira M."/>
            <person name="Perotto S."/>
            <person name="Peter M."/>
            <person name="Riley R."/>
            <person name="Sitrit Y."/>
            <person name="Stielow B."/>
            <person name="Szollosi G."/>
            <person name="Zifcakova L."/>
            <person name="Stursova M."/>
            <person name="Spatafora J.W."/>
            <person name="Tedersoo L."/>
            <person name="Vaario L.-M."/>
            <person name="Yamada A."/>
            <person name="Yan M."/>
            <person name="Wang P."/>
            <person name="Xu J."/>
            <person name="Bruns T."/>
            <person name="Baldrian P."/>
            <person name="Vilgalys R."/>
            <person name="Henrissat B."/>
            <person name="Grigoriev I.V."/>
            <person name="Hibbett D."/>
            <person name="Nagy L.G."/>
            <person name="Martin F.M."/>
        </authorList>
    </citation>
    <scope>NUCLEOTIDE SEQUENCE</scope>
    <source>
        <strain evidence="1">P2</strain>
    </source>
</reference>
<dbReference type="EMBL" id="MU118171">
    <property type="protein sequence ID" value="KAF9643966.1"/>
    <property type="molecule type" value="Genomic_DNA"/>
</dbReference>
<comment type="caution">
    <text evidence="1">The sequence shown here is derived from an EMBL/GenBank/DDBJ whole genome shotgun (WGS) entry which is preliminary data.</text>
</comment>
<evidence type="ECO:0000313" key="2">
    <source>
        <dbReference type="Proteomes" id="UP000886501"/>
    </source>
</evidence>
<accession>A0ACB6Z490</accession>
<name>A0ACB6Z490_THEGA</name>